<evidence type="ECO:0008006" key="3">
    <source>
        <dbReference type="Google" id="ProtNLM"/>
    </source>
</evidence>
<comment type="caution">
    <text evidence="1">The sequence shown here is derived from an EMBL/GenBank/DDBJ whole genome shotgun (WGS) entry which is preliminary data.</text>
</comment>
<reference evidence="1" key="1">
    <citation type="submission" date="2020-07" db="EMBL/GenBank/DDBJ databases">
        <title>Genome sequence and genetic diversity analysis of an under-domesticated orphan crop, white fonio (Digitaria exilis).</title>
        <authorList>
            <person name="Bennetzen J.L."/>
            <person name="Chen S."/>
            <person name="Ma X."/>
            <person name="Wang X."/>
            <person name="Yssel A.E.J."/>
            <person name="Chaluvadi S.R."/>
            <person name="Johnson M."/>
            <person name="Gangashetty P."/>
            <person name="Hamidou F."/>
            <person name="Sanogo M.D."/>
            <person name="Zwaenepoel A."/>
            <person name="Wallace J."/>
            <person name="Van De Peer Y."/>
            <person name="Van Deynze A."/>
        </authorList>
    </citation>
    <scope>NUCLEOTIDE SEQUENCE</scope>
    <source>
        <tissue evidence="1">Leaves</tissue>
    </source>
</reference>
<dbReference type="PANTHER" id="PTHR33986">
    <property type="entry name" value="OS02G0535700 PROTEIN"/>
    <property type="match status" value="1"/>
</dbReference>
<evidence type="ECO:0000313" key="1">
    <source>
        <dbReference type="EMBL" id="KAF8715520.1"/>
    </source>
</evidence>
<dbReference type="PANTHER" id="PTHR33986:SF12">
    <property type="entry name" value="MITOCHONDRIAL FISSION PROTEIN ELM1"/>
    <property type="match status" value="1"/>
</dbReference>
<name>A0A835EWR1_9POAL</name>
<dbReference type="InterPro" id="IPR009367">
    <property type="entry name" value="Elm1-like"/>
</dbReference>
<gene>
    <name evidence="1" type="ORF">HU200_027177</name>
</gene>
<keyword evidence="2" id="KW-1185">Reference proteome</keyword>
<dbReference type="OrthoDB" id="1856981at2759"/>
<evidence type="ECO:0000313" key="2">
    <source>
        <dbReference type="Proteomes" id="UP000636709"/>
    </source>
</evidence>
<protein>
    <recommendedName>
        <fullName evidence="3">Mitochondrial fission protein ELM1</fullName>
    </recommendedName>
</protein>
<proteinExistence type="predicted"/>
<organism evidence="1 2">
    <name type="scientific">Digitaria exilis</name>
    <dbReference type="NCBI Taxonomy" id="1010633"/>
    <lineage>
        <taxon>Eukaryota</taxon>
        <taxon>Viridiplantae</taxon>
        <taxon>Streptophyta</taxon>
        <taxon>Embryophyta</taxon>
        <taxon>Tracheophyta</taxon>
        <taxon>Spermatophyta</taxon>
        <taxon>Magnoliopsida</taxon>
        <taxon>Liliopsida</taxon>
        <taxon>Poales</taxon>
        <taxon>Poaceae</taxon>
        <taxon>PACMAD clade</taxon>
        <taxon>Panicoideae</taxon>
        <taxon>Panicodae</taxon>
        <taxon>Paniceae</taxon>
        <taxon>Anthephorinae</taxon>
        <taxon>Digitaria</taxon>
    </lineage>
</organism>
<sequence length="218" mass="23442">MRPIRLPEPEPEPPGGATPEIFAAGAGVAVVRRAVVIGNGCAGAENQCLGLLRALGLADRFTLYVSPSTSLIPFHPLVGLFVVFIEELVLFIVRLIYSKDGDHDPSYLREVLTAGALHQADSAVLRFAAADWHAELAPLPKPLVVVNIGGPTRNCKYDVGLAKQLMSDIILKEFKTHPKVYIWDGQDPNPHLGHLAWADAFIVTADSISMLSEACSTG</sequence>
<accession>A0A835EWR1</accession>
<dbReference type="EMBL" id="JACEFO010001732">
    <property type="protein sequence ID" value="KAF8715520.1"/>
    <property type="molecule type" value="Genomic_DNA"/>
</dbReference>
<dbReference type="Pfam" id="PF06258">
    <property type="entry name" value="Mito_fiss_Elm1"/>
    <property type="match status" value="1"/>
</dbReference>
<dbReference type="Proteomes" id="UP000636709">
    <property type="component" value="Unassembled WGS sequence"/>
</dbReference>
<dbReference type="AlphaFoldDB" id="A0A835EWR1"/>